<keyword evidence="2" id="KW-1185">Reference proteome</keyword>
<sequence length="128" mass="14204">MHGEGGGEACLYDAVVEALKFQIAEENNRSTVDADCFLVLFTDGMDNSSKTSLESMMLQIRGAIQPIKRLHIIFVKANLPQNSPLKEELQAADNVRALIQYETSKAEDMSRAFDDLRTQIKAILTVTV</sequence>
<evidence type="ECO:0008006" key="3">
    <source>
        <dbReference type="Google" id="ProtNLM"/>
    </source>
</evidence>
<evidence type="ECO:0000313" key="2">
    <source>
        <dbReference type="Proteomes" id="UP001497522"/>
    </source>
</evidence>
<accession>A0ABP1AUN7</accession>
<protein>
    <recommendedName>
        <fullName evidence="3">VWFA domain-containing protein</fullName>
    </recommendedName>
</protein>
<reference evidence="1" key="1">
    <citation type="submission" date="2024-03" db="EMBL/GenBank/DDBJ databases">
        <authorList>
            <consortium name="ELIXIR-Norway"/>
            <consortium name="Elixir Norway"/>
        </authorList>
    </citation>
    <scope>NUCLEOTIDE SEQUENCE</scope>
</reference>
<proteinExistence type="predicted"/>
<name>A0ABP1AUN7_9BRYO</name>
<organism evidence="1 2">
    <name type="scientific">Sphagnum jensenii</name>
    <dbReference type="NCBI Taxonomy" id="128206"/>
    <lineage>
        <taxon>Eukaryota</taxon>
        <taxon>Viridiplantae</taxon>
        <taxon>Streptophyta</taxon>
        <taxon>Embryophyta</taxon>
        <taxon>Bryophyta</taxon>
        <taxon>Sphagnophytina</taxon>
        <taxon>Sphagnopsida</taxon>
        <taxon>Sphagnales</taxon>
        <taxon>Sphagnaceae</taxon>
        <taxon>Sphagnum</taxon>
    </lineage>
</organism>
<dbReference type="EMBL" id="OZ023717">
    <property type="protein sequence ID" value="CAK9866275.1"/>
    <property type="molecule type" value="Genomic_DNA"/>
</dbReference>
<dbReference type="Proteomes" id="UP001497522">
    <property type="component" value="Chromosome 16"/>
</dbReference>
<gene>
    <name evidence="1" type="ORF">CSSPJE1EN2_LOCUS9270</name>
</gene>
<evidence type="ECO:0000313" key="1">
    <source>
        <dbReference type="EMBL" id="CAK9866275.1"/>
    </source>
</evidence>